<dbReference type="GO" id="GO:0016887">
    <property type="term" value="F:ATP hydrolysis activity"/>
    <property type="evidence" value="ECO:0007669"/>
    <property type="project" value="InterPro"/>
</dbReference>
<protein>
    <submittedName>
        <fullName evidence="6">Ribose import ATP-binding protein RbsA</fullName>
    </submittedName>
</protein>
<organism evidence="6 7">
    <name type="scientific">Mycolicibacterium helvum</name>
    <dbReference type="NCBI Taxonomy" id="1534349"/>
    <lineage>
        <taxon>Bacteria</taxon>
        <taxon>Bacillati</taxon>
        <taxon>Actinomycetota</taxon>
        <taxon>Actinomycetes</taxon>
        <taxon>Mycobacteriales</taxon>
        <taxon>Mycobacteriaceae</taxon>
        <taxon>Mycolicibacterium</taxon>
    </lineage>
</organism>
<keyword evidence="7" id="KW-1185">Reference proteome</keyword>
<evidence type="ECO:0000313" key="6">
    <source>
        <dbReference type="EMBL" id="BBY62066.1"/>
    </source>
</evidence>
<evidence type="ECO:0000259" key="5">
    <source>
        <dbReference type="PROSITE" id="PS50893"/>
    </source>
</evidence>
<evidence type="ECO:0000256" key="2">
    <source>
        <dbReference type="ARBA" id="ARBA00022737"/>
    </source>
</evidence>
<dbReference type="Pfam" id="PF00005">
    <property type="entry name" value="ABC_tran"/>
    <property type="match status" value="2"/>
</dbReference>
<keyword evidence="2" id="KW-0677">Repeat</keyword>
<dbReference type="InterPro" id="IPR050107">
    <property type="entry name" value="ABC_carbohydrate_import_ATPase"/>
</dbReference>
<dbReference type="SMART" id="SM00382">
    <property type="entry name" value="AAA"/>
    <property type="match status" value="2"/>
</dbReference>
<dbReference type="CDD" id="cd03216">
    <property type="entry name" value="ABC_Carb_Monos_I"/>
    <property type="match status" value="1"/>
</dbReference>
<dbReference type="PROSITE" id="PS00211">
    <property type="entry name" value="ABC_TRANSPORTER_1"/>
    <property type="match status" value="2"/>
</dbReference>
<proteinExistence type="predicted"/>
<dbReference type="Proteomes" id="UP000467148">
    <property type="component" value="Chromosome"/>
</dbReference>
<sequence length="497" mass="52844">MMSRSLEVRGLTKEFGGNAVLKGVDLAFAPGTIHALLGPNGAGKSTMLGCITGAQSPDGGEIIVGGRTFHSLTPRTAREAGIAIIYQHAQLASDLTVADNVFLGRELRKRSGVVDVSRQVELAERTLGSLGVDIDVRRFVGGLAVGEQQLVEIARALVEEPEVLILDEPTAALSDSETENLLSTMRHLAHDRGLAVIFVTHILREVMDAADVVTVIRDGVELWTRTIESTTMADLIEGISPNAPTSERQCREGTRTPLVRLDSYHSGFTGPVDLVVGVGEVVGLFGVLGCGRTDLLEAIAGVGGHRQGELTIGGERKSPRSPGAAASSGIAFVPSDRKAQAIFGDMSALENLLMPHFGALSAGPRRMRAEGRLFAEAAARVNLKPSSAEYPAAYLSGGNAQKLVLSRWVAGVEPRPISLLLLDDPTQGVDIGSRYEIYDLVRQFVAEGERAVMFASNDPEELLLLADRVVVLAEGSIVAIRHAAELDEQSLLALAHH</sequence>
<dbReference type="InterPro" id="IPR017871">
    <property type="entry name" value="ABC_transporter-like_CS"/>
</dbReference>
<keyword evidence="3" id="KW-0547">Nucleotide-binding</keyword>
<evidence type="ECO:0000313" key="7">
    <source>
        <dbReference type="Proteomes" id="UP000467148"/>
    </source>
</evidence>
<dbReference type="PROSITE" id="PS50893">
    <property type="entry name" value="ABC_TRANSPORTER_2"/>
    <property type="match status" value="2"/>
</dbReference>
<dbReference type="GO" id="GO:0005524">
    <property type="term" value="F:ATP binding"/>
    <property type="evidence" value="ECO:0007669"/>
    <property type="project" value="UniProtKB-KW"/>
</dbReference>
<evidence type="ECO:0000256" key="1">
    <source>
        <dbReference type="ARBA" id="ARBA00022448"/>
    </source>
</evidence>
<dbReference type="InterPro" id="IPR003593">
    <property type="entry name" value="AAA+_ATPase"/>
</dbReference>
<dbReference type="PANTHER" id="PTHR43790">
    <property type="entry name" value="CARBOHYDRATE TRANSPORT ATP-BINDING PROTEIN MG119-RELATED"/>
    <property type="match status" value="1"/>
</dbReference>
<dbReference type="EMBL" id="AP022596">
    <property type="protein sequence ID" value="BBY62066.1"/>
    <property type="molecule type" value="Genomic_DNA"/>
</dbReference>
<keyword evidence="4 6" id="KW-0067">ATP-binding</keyword>
<dbReference type="InterPro" id="IPR003439">
    <property type="entry name" value="ABC_transporter-like_ATP-bd"/>
</dbReference>
<dbReference type="AlphaFoldDB" id="A0A7I7T1W5"/>
<evidence type="ECO:0000256" key="3">
    <source>
        <dbReference type="ARBA" id="ARBA00022741"/>
    </source>
</evidence>
<evidence type="ECO:0000256" key="4">
    <source>
        <dbReference type="ARBA" id="ARBA00022840"/>
    </source>
</evidence>
<dbReference type="KEGG" id="mhev:MHEL_03090"/>
<reference evidence="6 7" key="1">
    <citation type="journal article" date="2019" name="Emerg. Microbes Infect.">
        <title>Comprehensive subspecies identification of 175 nontuberculous mycobacteria species based on 7547 genomic profiles.</title>
        <authorList>
            <person name="Matsumoto Y."/>
            <person name="Kinjo T."/>
            <person name="Motooka D."/>
            <person name="Nabeya D."/>
            <person name="Jung N."/>
            <person name="Uechi K."/>
            <person name="Horii T."/>
            <person name="Iida T."/>
            <person name="Fujita J."/>
            <person name="Nakamura S."/>
        </authorList>
    </citation>
    <scope>NUCLEOTIDE SEQUENCE [LARGE SCALE GENOMIC DNA]</scope>
    <source>
        <strain evidence="6 7">JCM 30396</strain>
    </source>
</reference>
<dbReference type="SUPFAM" id="SSF52540">
    <property type="entry name" value="P-loop containing nucleoside triphosphate hydrolases"/>
    <property type="match status" value="2"/>
</dbReference>
<dbReference type="PANTHER" id="PTHR43790:SF9">
    <property type="entry name" value="GALACTOFURANOSE TRANSPORTER ATP-BINDING PROTEIN YTFR"/>
    <property type="match status" value="1"/>
</dbReference>
<dbReference type="Gene3D" id="3.40.50.300">
    <property type="entry name" value="P-loop containing nucleotide triphosphate hydrolases"/>
    <property type="match status" value="2"/>
</dbReference>
<name>A0A7I7T1W5_9MYCO</name>
<accession>A0A7I7T1W5</accession>
<dbReference type="InterPro" id="IPR027417">
    <property type="entry name" value="P-loop_NTPase"/>
</dbReference>
<feature type="domain" description="ABC transporter" evidence="5">
    <location>
        <begin position="254"/>
        <end position="497"/>
    </location>
</feature>
<keyword evidence="1" id="KW-0813">Transport</keyword>
<gene>
    <name evidence="6" type="primary">rbsA</name>
    <name evidence="6" type="ORF">MHEL_03090</name>
</gene>
<feature type="domain" description="ABC transporter" evidence="5">
    <location>
        <begin position="6"/>
        <end position="243"/>
    </location>
</feature>